<reference evidence="1 2" key="1">
    <citation type="journal article" date="2012" name="Genome Biol.">
        <title>Sequencing three crocodilian genomes to illuminate the evolution of archosaurs and amniotes.</title>
        <authorList>
            <person name="St John J.A."/>
            <person name="Braun E.L."/>
            <person name="Isberg S.R."/>
            <person name="Miles L.G."/>
            <person name="Chong A.Y."/>
            <person name="Gongora J."/>
            <person name="Dalzell P."/>
            <person name="Moran C."/>
            <person name="Bed'hom B."/>
            <person name="Abzhanov A."/>
            <person name="Burgess S.C."/>
            <person name="Cooksey A.M."/>
            <person name="Castoe T.A."/>
            <person name="Crawford N.G."/>
            <person name="Densmore L.D."/>
            <person name="Drew J.C."/>
            <person name="Edwards S.V."/>
            <person name="Faircloth B.C."/>
            <person name="Fujita M.K."/>
            <person name="Greenwold M.J."/>
            <person name="Hoffmann F.G."/>
            <person name="Howard J.M."/>
            <person name="Iguchi T."/>
            <person name="Janes D.E."/>
            <person name="Khan S.Y."/>
            <person name="Kohno S."/>
            <person name="de Koning A.J."/>
            <person name="Lance S.L."/>
            <person name="McCarthy F.M."/>
            <person name="McCormack J.E."/>
            <person name="Merchant M.E."/>
            <person name="Peterson D.G."/>
            <person name="Pollock D.D."/>
            <person name="Pourmand N."/>
            <person name="Raney B.J."/>
            <person name="Roessler K.A."/>
            <person name="Sanford J.R."/>
            <person name="Sawyer R.H."/>
            <person name="Schmidt C.J."/>
            <person name="Triplett E.W."/>
            <person name="Tuberville T.D."/>
            <person name="Venegas-Anaya M."/>
            <person name="Howard J.T."/>
            <person name="Jarvis E.D."/>
            <person name="Guillette L.J.Jr."/>
            <person name="Glenn T.C."/>
            <person name="Green R.E."/>
            <person name="Ray D.A."/>
        </authorList>
    </citation>
    <scope>NUCLEOTIDE SEQUENCE [LARGE SCALE GENOMIC DNA]</scope>
    <source>
        <strain evidence="1">KSC_2009_1</strain>
    </source>
</reference>
<dbReference type="Proteomes" id="UP000050525">
    <property type="component" value="Unassembled WGS sequence"/>
</dbReference>
<comment type="caution">
    <text evidence="1">The sequence shown here is derived from an EMBL/GenBank/DDBJ whole genome shotgun (WGS) entry which is preliminary data.</text>
</comment>
<name>A0A151N8W4_ALLMI</name>
<sequence>MAILPGCCKDSAGPVRCAALRSGGSSSPPPGAYLDREKLGWKNQLWFKPFMGLSALQVLLMDDFILSTPCCEAHFFPNCSFTCGCTPLGIEKSRV</sequence>
<keyword evidence="2" id="KW-1185">Reference proteome</keyword>
<evidence type="ECO:0000313" key="2">
    <source>
        <dbReference type="Proteomes" id="UP000050525"/>
    </source>
</evidence>
<organism evidence="1 2">
    <name type="scientific">Alligator mississippiensis</name>
    <name type="common">American alligator</name>
    <dbReference type="NCBI Taxonomy" id="8496"/>
    <lineage>
        <taxon>Eukaryota</taxon>
        <taxon>Metazoa</taxon>
        <taxon>Chordata</taxon>
        <taxon>Craniata</taxon>
        <taxon>Vertebrata</taxon>
        <taxon>Euteleostomi</taxon>
        <taxon>Archelosauria</taxon>
        <taxon>Archosauria</taxon>
        <taxon>Crocodylia</taxon>
        <taxon>Alligatoridae</taxon>
        <taxon>Alligatorinae</taxon>
        <taxon>Alligator</taxon>
    </lineage>
</organism>
<protein>
    <submittedName>
        <fullName evidence="1">Uncharacterized protein</fullName>
    </submittedName>
</protein>
<dbReference type="EMBL" id="AKHW03003787">
    <property type="protein sequence ID" value="KYO33268.1"/>
    <property type="molecule type" value="Genomic_DNA"/>
</dbReference>
<proteinExistence type="predicted"/>
<evidence type="ECO:0000313" key="1">
    <source>
        <dbReference type="EMBL" id="KYO33268.1"/>
    </source>
</evidence>
<accession>A0A151N8W4</accession>
<dbReference type="AlphaFoldDB" id="A0A151N8W4"/>
<gene>
    <name evidence="1" type="ORF">Y1Q_0015030</name>
</gene>